<evidence type="ECO:0000259" key="1">
    <source>
        <dbReference type="Pfam" id="PF06985"/>
    </source>
</evidence>
<reference evidence="2 3" key="1">
    <citation type="submission" date="2016-04" db="EMBL/GenBank/DDBJ databases">
        <title>A degradative enzymes factory behind the ericoid mycorrhizal symbiosis.</title>
        <authorList>
            <consortium name="DOE Joint Genome Institute"/>
            <person name="Martino E."/>
            <person name="Morin E."/>
            <person name="Grelet G."/>
            <person name="Kuo A."/>
            <person name="Kohler A."/>
            <person name="Daghino S."/>
            <person name="Barry K."/>
            <person name="Choi C."/>
            <person name="Cichocki N."/>
            <person name="Clum A."/>
            <person name="Copeland A."/>
            <person name="Hainaut M."/>
            <person name="Haridas S."/>
            <person name="Labutti K."/>
            <person name="Lindquist E."/>
            <person name="Lipzen A."/>
            <person name="Khouja H.-R."/>
            <person name="Murat C."/>
            <person name="Ohm R."/>
            <person name="Olson A."/>
            <person name="Spatafora J."/>
            <person name="Veneault-Fourrey C."/>
            <person name="Henrissat B."/>
            <person name="Grigoriev I."/>
            <person name="Martin F."/>
            <person name="Perotto S."/>
        </authorList>
    </citation>
    <scope>NUCLEOTIDE SEQUENCE [LARGE SCALE GENOMIC DNA]</scope>
    <source>
        <strain evidence="2 3">F</strain>
    </source>
</reference>
<dbReference type="PANTHER" id="PTHR33112:SF16">
    <property type="entry name" value="HETEROKARYON INCOMPATIBILITY DOMAIN-CONTAINING PROTEIN"/>
    <property type="match status" value="1"/>
</dbReference>
<protein>
    <submittedName>
        <fullName evidence="2">HET-domain-containing protein</fullName>
    </submittedName>
</protein>
<dbReference type="Pfam" id="PF06985">
    <property type="entry name" value="HET"/>
    <property type="match status" value="1"/>
</dbReference>
<gene>
    <name evidence="2" type="ORF">L207DRAFT_454758</name>
</gene>
<evidence type="ECO:0000313" key="3">
    <source>
        <dbReference type="Proteomes" id="UP000235786"/>
    </source>
</evidence>
<dbReference type="PANTHER" id="PTHR33112">
    <property type="entry name" value="DOMAIN PROTEIN, PUTATIVE-RELATED"/>
    <property type="match status" value="1"/>
</dbReference>
<evidence type="ECO:0000313" key="2">
    <source>
        <dbReference type="EMBL" id="PMD42965.1"/>
    </source>
</evidence>
<dbReference type="AlphaFoldDB" id="A0A2J6RWS9"/>
<dbReference type="STRING" id="1149755.A0A2J6RWS9"/>
<dbReference type="Proteomes" id="UP000235786">
    <property type="component" value="Unassembled WGS sequence"/>
</dbReference>
<accession>A0A2J6RWS9</accession>
<dbReference type="InterPro" id="IPR010730">
    <property type="entry name" value="HET"/>
</dbReference>
<organism evidence="2 3">
    <name type="scientific">Hyaloscypha variabilis (strain UAMH 11265 / GT02V1 / F)</name>
    <name type="common">Meliniomyces variabilis</name>
    <dbReference type="NCBI Taxonomy" id="1149755"/>
    <lineage>
        <taxon>Eukaryota</taxon>
        <taxon>Fungi</taxon>
        <taxon>Dikarya</taxon>
        <taxon>Ascomycota</taxon>
        <taxon>Pezizomycotina</taxon>
        <taxon>Leotiomycetes</taxon>
        <taxon>Helotiales</taxon>
        <taxon>Hyaloscyphaceae</taxon>
        <taxon>Hyaloscypha</taxon>
        <taxon>Hyaloscypha variabilis</taxon>
    </lineage>
</organism>
<dbReference type="OrthoDB" id="5347061at2759"/>
<feature type="domain" description="Heterokaryon incompatibility" evidence="1">
    <location>
        <begin position="220"/>
        <end position="368"/>
    </location>
</feature>
<dbReference type="EMBL" id="KZ613942">
    <property type="protein sequence ID" value="PMD42965.1"/>
    <property type="molecule type" value="Genomic_DNA"/>
</dbReference>
<proteinExistence type="predicted"/>
<keyword evidence="3" id="KW-1185">Reference proteome</keyword>
<name>A0A2J6RWS9_HYAVF</name>
<sequence>MPGPVCRFCQRLLPGSIQSPGPPGKMSNRQIANPGDVEHYPNFRAFINSSKNCTLCKLILDHLIIRTGQEYVDERVAECPEGCAVKYLLCLQSPHVRNRIQFTMCIFGIVSHTPPERECKTHPFLQLSILRMVTENYKQVHIPYWSALEPFSTEDNLSLVSNWVTECDHSHEKCPVPSHSQSEMPARLIQVKPTDPNSSPNTLQLVQVSSLSTPSQEIKYAALSHCWGDPTSLLQTTSQNLQDHMQEIPFSTLPQSFQDAVTVTRKLGIPYLWIDSLCIIQGDAQDWEVEAAKMGSLYQNAYLTIAATKASGSTEGLFIHYTPTLQLEVSTPDNSLGKSIHLYVRPWVWFELTPERSPLLRRAWVFQEMMLSRRTIHFTEEQIYWSCGTCRASENGTWDAQTSVFDTFNSQHILSQSLKQDHSQLMRAWCSIAVGYSRGALTFTKDKFPALAGIIQKLQDATGEVPLAGYWKSSILSTLDWRVRRPLAEPKNPGIPSWSWASVNAEIELGAVLNQNLQAELLDCNVEWSGAPHSSSITNATLTIRAVLIPATLSTGTDNKRDTRIRFGIGPNPYTGFHSTNFPDTDWELGDGEVACLFLSERKYVCIVLQETGRVKDEYRRVGHGRAHSEWVAFAGAEEIWGEDRRRVFTIV</sequence>